<dbReference type="CDD" id="cd04785">
    <property type="entry name" value="HTH_CadR-PbrR-like"/>
    <property type="match status" value="1"/>
</dbReference>
<evidence type="ECO:0000256" key="1">
    <source>
        <dbReference type="ARBA" id="ARBA00023015"/>
    </source>
</evidence>
<accession>A0A844H6A0</accession>
<organism evidence="5 6">
    <name type="scientific">Paracoccus limosus</name>
    <dbReference type="NCBI Taxonomy" id="913252"/>
    <lineage>
        <taxon>Bacteria</taxon>
        <taxon>Pseudomonadati</taxon>
        <taxon>Pseudomonadota</taxon>
        <taxon>Alphaproteobacteria</taxon>
        <taxon>Rhodobacterales</taxon>
        <taxon>Paracoccaceae</taxon>
        <taxon>Paracoccus</taxon>
    </lineage>
</organism>
<dbReference type="InterPro" id="IPR000551">
    <property type="entry name" value="MerR-type_HTH_dom"/>
</dbReference>
<dbReference type="PANTHER" id="PTHR30204">
    <property type="entry name" value="REDOX-CYCLING DRUG-SENSING TRANSCRIPTIONAL ACTIVATOR SOXR"/>
    <property type="match status" value="1"/>
</dbReference>
<dbReference type="InterPro" id="IPR015358">
    <property type="entry name" value="Tscrpt_reg_MerR_DNA-bd"/>
</dbReference>
<dbReference type="Pfam" id="PF00376">
    <property type="entry name" value="MerR"/>
    <property type="match status" value="1"/>
</dbReference>
<feature type="domain" description="HTH merR-type" evidence="4">
    <location>
        <begin position="1"/>
        <end position="71"/>
    </location>
</feature>
<evidence type="ECO:0000313" key="6">
    <source>
        <dbReference type="Proteomes" id="UP000442533"/>
    </source>
</evidence>
<dbReference type="GO" id="GO:0003677">
    <property type="term" value="F:DNA binding"/>
    <property type="evidence" value="ECO:0007669"/>
    <property type="project" value="UniProtKB-KW"/>
</dbReference>
<evidence type="ECO:0000259" key="4">
    <source>
        <dbReference type="PROSITE" id="PS50937"/>
    </source>
</evidence>
<dbReference type="PANTHER" id="PTHR30204:SF94">
    <property type="entry name" value="HEAVY METAL-DEPENDENT TRANSCRIPTIONAL REGULATOR HI_0293-RELATED"/>
    <property type="match status" value="1"/>
</dbReference>
<dbReference type="SMART" id="SM00422">
    <property type="entry name" value="HTH_MERR"/>
    <property type="match status" value="1"/>
</dbReference>
<keyword evidence="6" id="KW-1185">Reference proteome</keyword>
<name>A0A844H6A0_9RHOB</name>
<dbReference type="PROSITE" id="PS50937">
    <property type="entry name" value="HTH_MERR_2"/>
    <property type="match status" value="1"/>
</dbReference>
<dbReference type="SUPFAM" id="SSF46955">
    <property type="entry name" value="Putative DNA-binding domain"/>
    <property type="match status" value="1"/>
</dbReference>
<dbReference type="Proteomes" id="UP000442533">
    <property type="component" value="Unassembled WGS sequence"/>
</dbReference>
<comment type="caution">
    <text evidence="5">The sequence shown here is derived from an EMBL/GenBank/DDBJ whole genome shotgun (WGS) entry which is preliminary data.</text>
</comment>
<dbReference type="Pfam" id="PF09278">
    <property type="entry name" value="MerR-DNA-bind"/>
    <property type="match status" value="1"/>
</dbReference>
<protein>
    <submittedName>
        <fullName evidence="5">MerR family DNA-binding protein</fullName>
    </submittedName>
</protein>
<dbReference type="AlphaFoldDB" id="A0A844H6A0"/>
<gene>
    <name evidence="5" type="ORF">GL279_09070</name>
</gene>
<keyword evidence="2 5" id="KW-0238">DNA-binding</keyword>
<proteinExistence type="predicted"/>
<dbReference type="PROSITE" id="PS00552">
    <property type="entry name" value="HTH_MERR_1"/>
    <property type="match status" value="1"/>
</dbReference>
<dbReference type="Gene3D" id="1.10.1660.10">
    <property type="match status" value="1"/>
</dbReference>
<evidence type="ECO:0000256" key="2">
    <source>
        <dbReference type="ARBA" id="ARBA00023125"/>
    </source>
</evidence>
<dbReference type="OrthoDB" id="9802944at2"/>
<dbReference type="EMBL" id="WMIF01000010">
    <property type="protein sequence ID" value="MTH34751.1"/>
    <property type="molecule type" value="Genomic_DNA"/>
</dbReference>
<evidence type="ECO:0000313" key="5">
    <source>
        <dbReference type="EMBL" id="MTH34751.1"/>
    </source>
</evidence>
<dbReference type="PRINTS" id="PR00040">
    <property type="entry name" value="HTHMERR"/>
</dbReference>
<dbReference type="InterPro" id="IPR047057">
    <property type="entry name" value="MerR_fam"/>
</dbReference>
<keyword evidence="1" id="KW-0805">Transcription regulation</keyword>
<dbReference type="GO" id="GO:0003700">
    <property type="term" value="F:DNA-binding transcription factor activity"/>
    <property type="evidence" value="ECO:0007669"/>
    <property type="project" value="InterPro"/>
</dbReference>
<reference evidence="5 6" key="1">
    <citation type="submission" date="2019-11" db="EMBL/GenBank/DDBJ databases">
        <authorList>
            <person name="Dong K."/>
        </authorList>
    </citation>
    <scope>NUCLEOTIDE SEQUENCE [LARGE SCALE GENOMIC DNA]</scope>
    <source>
        <strain evidence="5 6">JCM 17370</strain>
    </source>
</reference>
<sequence>MEISIGRLSAETGVKVPTIRYYEQIGLMAKPPRSEGNQRKYDRAARERLRFIRHARDLGFPLEAVRELLSMSGAPGDPCAAADDIARRQLAEVELRIARLTALREELQRMLGQCAHGTISDCRVIEVLGNHDLCQHTHQADHRHDAA</sequence>
<keyword evidence="3" id="KW-0804">Transcription</keyword>
<dbReference type="InterPro" id="IPR009061">
    <property type="entry name" value="DNA-bd_dom_put_sf"/>
</dbReference>
<evidence type="ECO:0000256" key="3">
    <source>
        <dbReference type="ARBA" id="ARBA00023163"/>
    </source>
</evidence>
<dbReference type="RefSeq" id="WP_155064309.1">
    <property type="nucleotide sequence ID" value="NZ_WMIF01000010.1"/>
</dbReference>